<protein>
    <submittedName>
        <fullName evidence="2">Uncharacterized protein</fullName>
    </submittedName>
</protein>
<organism evidence="2">
    <name type="scientific">Leptospira ellisii</name>
    <dbReference type="NCBI Taxonomy" id="2023197"/>
    <lineage>
        <taxon>Bacteria</taxon>
        <taxon>Pseudomonadati</taxon>
        <taxon>Spirochaetota</taxon>
        <taxon>Spirochaetia</taxon>
        <taxon>Leptospirales</taxon>
        <taxon>Leptospiraceae</taxon>
        <taxon>Leptospira</taxon>
    </lineage>
</organism>
<gene>
    <name evidence="2" type="ORF">CH379_04725</name>
</gene>
<name>A0A2N0BBU2_9LEPT</name>
<reference evidence="2" key="1">
    <citation type="submission" date="2017-07" db="EMBL/GenBank/DDBJ databases">
        <title>Leptospira spp. isolated from tropical soils.</title>
        <authorList>
            <person name="Thibeaux R."/>
            <person name="Iraola G."/>
            <person name="Ferres I."/>
            <person name="Bierque E."/>
            <person name="Girault D."/>
            <person name="Soupe-Gilbert M.-E."/>
            <person name="Picardeau M."/>
            <person name="Goarant C."/>
        </authorList>
    </citation>
    <scope>NUCLEOTIDE SEQUENCE [LARGE SCALE GENOMIC DNA]</scope>
    <source>
        <strain evidence="2">ATI7-C-A5</strain>
    </source>
</reference>
<dbReference type="EMBL" id="NPEF01000031">
    <property type="protein sequence ID" value="PJZ94009.1"/>
    <property type="molecule type" value="Genomic_DNA"/>
</dbReference>
<keyword evidence="1" id="KW-1133">Transmembrane helix</keyword>
<keyword evidence="1" id="KW-0472">Membrane</keyword>
<proteinExistence type="predicted"/>
<dbReference type="AlphaFoldDB" id="A0A2N0BBU2"/>
<feature type="transmembrane region" description="Helical" evidence="1">
    <location>
        <begin position="17"/>
        <end position="35"/>
    </location>
</feature>
<comment type="caution">
    <text evidence="2">The sequence shown here is derived from an EMBL/GenBank/DDBJ whole genome shotgun (WGS) entry which is preliminary data.</text>
</comment>
<evidence type="ECO:0000256" key="1">
    <source>
        <dbReference type="SAM" id="Phobius"/>
    </source>
</evidence>
<keyword evidence="1" id="KW-0812">Transmembrane</keyword>
<sequence>MSAFLLWWNSISLKDKIFAIFFVLFVVTMLTMRGVTCASQFINKGGYDEVQEVELSPARAYDSDCVPEPSKPCP</sequence>
<accession>A0A2N0BBU2</accession>
<dbReference type="OrthoDB" id="344916at2"/>
<evidence type="ECO:0000313" key="2">
    <source>
        <dbReference type="EMBL" id="PJZ94009.1"/>
    </source>
</evidence>